<dbReference type="Gene3D" id="3.40.50.1820">
    <property type="entry name" value="alpha/beta hydrolase"/>
    <property type="match status" value="2"/>
</dbReference>
<comment type="caution">
    <text evidence="3">The sequence shown here is derived from an EMBL/GenBank/DDBJ whole genome shotgun (WGS) entry which is preliminary data.</text>
</comment>
<dbReference type="SMR" id="A0A0D9ALH0"/>
<proteinExistence type="predicted"/>
<organism evidence="3 4">
    <name type="scientific">Stutzerimonas stutzeri</name>
    <name type="common">Pseudomonas stutzeri</name>
    <dbReference type="NCBI Taxonomy" id="316"/>
    <lineage>
        <taxon>Bacteria</taxon>
        <taxon>Pseudomonadati</taxon>
        <taxon>Pseudomonadota</taxon>
        <taxon>Gammaproteobacteria</taxon>
        <taxon>Pseudomonadales</taxon>
        <taxon>Pseudomonadaceae</taxon>
        <taxon>Stutzerimonas</taxon>
    </lineage>
</organism>
<dbReference type="EMBL" id="JYHV01000018">
    <property type="protein sequence ID" value="KJH81885.1"/>
    <property type="molecule type" value="Genomic_DNA"/>
</dbReference>
<dbReference type="GO" id="GO:0016042">
    <property type="term" value="P:lipid catabolic process"/>
    <property type="evidence" value="ECO:0007669"/>
    <property type="project" value="InterPro"/>
</dbReference>
<dbReference type="GO" id="GO:0004806">
    <property type="term" value="F:triacylglycerol lipase activity"/>
    <property type="evidence" value="ECO:0007669"/>
    <property type="project" value="InterPro"/>
</dbReference>
<dbReference type="Proteomes" id="UP000032487">
    <property type="component" value="Unassembled WGS sequence"/>
</dbReference>
<feature type="region of interest" description="Disordered" evidence="1">
    <location>
        <begin position="403"/>
        <end position="426"/>
    </location>
</feature>
<dbReference type="OrthoDB" id="9955at2"/>
<sequence>MPIYRSFKVSRILARIGLCASIVVLPNVMTADELPVGPSAGDMDISPFYRWQDEMPAFPGAALRSETLQPQKEIPAASEAIRILYSSTDQRWQSGLIPVSGTLFLPATPAPSEGWPLLAWAHGTLGIADICAPSWTGFKARDAAYINRWLERGFAVVASDYQGLGGPGPHPYSVWQAEGRSVLDAIRAAHAVRPGRLSSRAFLAGQSQGGGAALGAAILSASYAPDLTILGAIITAPNSTFPEGPVAVPPRYSNTMFLSFATGGLRGDGPAIEDILSSQGLELLDIARRGCTRDIALKARELKVRSFTDLLAITRDQLDALRVPTTDMPLAEIPFPLLIATGQADETITPKRQHAVAAALCAAGNQVTWRVFDGLGHDGVLHGSLNEAFAFADAQLAEQQYTPNCSNIQPPGPPGEKDPSAPFNDD</sequence>
<dbReference type="Pfam" id="PF03583">
    <property type="entry name" value="LIP"/>
    <property type="match status" value="1"/>
</dbReference>
<reference evidence="3 4" key="1">
    <citation type="submission" date="2015-02" db="EMBL/GenBank/DDBJ databases">
        <title>Draft genome sequence of Pseudomonas stutzeri NT0128 isolated from wheat (Triticum turgidum) rhizosphere.</title>
        <authorList>
            <person name="Tovi N."/>
            <person name="Frenk S."/>
            <person name="Hadar Y."/>
            <person name="Minz D."/>
        </authorList>
    </citation>
    <scope>NUCLEOTIDE SEQUENCE [LARGE SCALE GENOMIC DNA]</scope>
    <source>
        <strain evidence="3 4">NT0128</strain>
    </source>
</reference>
<dbReference type="PATRIC" id="fig|316.101.peg.4397"/>
<evidence type="ECO:0000313" key="3">
    <source>
        <dbReference type="EMBL" id="KJH81885.1"/>
    </source>
</evidence>
<dbReference type="PANTHER" id="PTHR34853">
    <property type="match status" value="1"/>
</dbReference>
<name>A0A0D9ALH0_STUST</name>
<dbReference type="InterPro" id="IPR029058">
    <property type="entry name" value="AB_hydrolase_fold"/>
</dbReference>
<gene>
    <name evidence="3" type="ORF">UF78_10915</name>
</gene>
<protein>
    <submittedName>
        <fullName evidence="3">Lipase</fullName>
    </submittedName>
</protein>
<dbReference type="InterPro" id="IPR005152">
    <property type="entry name" value="Lipase_secreted"/>
</dbReference>
<accession>A0A0D9ALH0</accession>
<dbReference type="SUPFAM" id="SSF53474">
    <property type="entry name" value="alpha/beta-Hydrolases"/>
    <property type="match status" value="1"/>
</dbReference>
<keyword evidence="2" id="KW-0732">Signal</keyword>
<feature type="chain" id="PRO_5002338072" evidence="2">
    <location>
        <begin position="32"/>
        <end position="426"/>
    </location>
</feature>
<dbReference type="PIRSF" id="PIRSF029171">
    <property type="entry name" value="Esterase_LipA"/>
    <property type="match status" value="1"/>
</dbReference>
<dbReference type="AlphaFoldDB" id="A0A0D9ALH0"/>
<dbReference type="PANTHER" id="PTHR34853:SF1">
    <property type="entry name" value="LIPASE 5"/>
    <property type="match status" value="1"/>
</dbReference>
<evidence type="ECO:0000256" key="2">
    <source>
        <dbReference type="SAM" id="SignalP"/>
    </source>
</evidence>
<evidence type="ECO:0000256" key="1">
    <source>
        <dbReference type="SAM" id="MobiDB-lite"/>
    </source>
</evidence>
<feature type="signal peptide" evidence="2">
    <location>
        <begin position="1"/>
        <end position="31"/>
    </location>
</feature>
<dbReference type="RefSeq" id="WP_052679315.1">
    <property type="nucleotide sequence ID" value="NZ_JYHV01000018.1"/>
</dbReference>
<evidence type="ECO:0000313" key="4">
    <source>
        <dbReference type="Proteomes" id="UP000032487"/>
    </source>
</evidence>